<reference evidence="1" key="2">
    <citation type="submission" date="2020-09" db="EMBL/GenBank/DDBJ databases">
        <authorList>
            <person name="Sun Q."/>
            <person name="Kim S."/>
        </authorList>
    </citation>
    <scope>NUCLEOTIDE SEQUENCE</scope>
    <source>
        <strain evidence="1">KCTC 32255</strain>
    </source>
</reference>
<organism evidence="1 2">
    <name type="scientific">Novosphingobium colocasiae</name>
    <dbReference type="NCBI Taxonomy" id="1256513"/>
    <lineage>
        <taxon>Bacteria</taxon>
        <taxon>Pseudomonadati</taxon>
        <taxon>Pseudomonadota</taxon>
        <taxon>Alphaproteobacteria</taxon>
        <taxon>Sphingomonadales</taxon>
        <taxon>Sphingomonadaceae</taxon>
        <taxon>Novosphingobium</taxon>
    </lineage>
</organism>
<accession>A0A918PEL3</accession>
<keyword evidence="2" id="KW-1185">Reference proteome</keyword>
<dbReference type="RefSeq" id="WP_189620722.1">
    <property type="nucleotide sequence ID" value="NZ_BMZA01000004.1"/>
</dbReference>
<proteinExistence type="predicted"/>
<dbReference type="Proteomes" id="UP000648075">
    <property type="component" value="Unassembled WGS sequence"/>
</dbReference>
<dbReference type="AlphaFoldDB" id="A0A918PEL3"/>
<dbReference type="PROSITE" id="PS51257">
    <property type="entry name" value="PROKAR_LIPOPROTEIN"/>
    <property type="match status" value="1"/>
</dbReference>
<protein>
    <recommendedName>
        <fullName evidence="3">Lipoprotein</fullName>
    </recommendedName>
</protein>
<name>A0A918PEL3_9SPHN</name>
<sequence>MARRIGQAGWRRLVAALGIGALTLLLAACLFAPGKFTSSLDIGKDRSFTFRYSGEIYMLPLIEAEKKARFTPEACHADDTFDERPCHQDELAEQQKAWEAQQAAKRKSDAQAAQYLFGGIDPGNPAAAQEIAARLQRQAGWNKVTYLGAGRFAVDYVLSGRLDHDFTFPTVERFPMANAFVQIALRDDGSVRIDAPGFGPAGGGSGAAGLMGGLGGMTAGDDGGKPNPIDGTFIIRTDGQILANNTDEGPVAETTGKALAWTINPRTQVAPMALVQLSPR</sequence>
<evidence type="ECO:0008006" key="3">
    <source>
        <dbReference type="Google" id="ProtNLM"/>
    </source>
</evidence>
<gene>
    <name evidence="1" type="ORF">GCM10011614_16760</name>
</gene>
<comment type="caution">
    <text evidence="1">The sequence shown here is derived from an EMBL/GenBank/DDBJ whole genome shotgun (WGS) entry which is preliminary data.</text>
</comment>
<evidence type="ECO:0000313" key="1">
    <source>
        <dbReference type="EMBL" id="GGZ02348.1"/>
    </source>
</evidence>
<evidence type="ECO:0000313" key="2">
    <source>
        <dbReference type="Proteomes" id="UP000648075"/>
    </source>
</evidence>
<reference evidence="1" key="1">
    <citation type="journal article" date="2014" name="Int. J. Syst. Evol. Microbiol.">
        <title>Complete genome sequence of Corynebacterium casei LMG S-19264T (=DSM 44701T), isolated from a smear-ripened cheese.</title>
        <authorList>
            <consortium name="US DOE Joint Genome Institute (JGI-PGF)"/>
            <person name="Walter F."/>
            <person name="Albersmeier A."/>
            <person name="Kalinowski J."/>
            <person name="Ruckert C."/>
        </authorList>
    </citation>
    <scope>NUCLEOTIDE SEQUENCE</scope>
    <source>
        <strain evidence="1">KCTC 32255</strain>
    </source>
</reference>
<dbReference type="EMBL" id="BMZA01000004">
    <property type="protein sequence ID" value="GGZ02348.1"/>
    <property type="molecule type" value="Genomic_DNA"/>
</dbReference>